<evidence type="ECO:0000259" key="1">
    <source>
        <dbReference type="Pfam" id="PF14529"/>
    </source>
</evidence>
<dbReference type="GO" id="GO:0003824">
    <property type="term" value="F:catalytic activity"/>
    <property type="evidence" value="ECO:0007669"/>
    <property type="project" value="InterPro"/>
</dbReference>
<name>A0A6G0X5X9_APHCR</name>
<dbReference type="AlphaFoldDB" id="A0A6G0X5X9"/>
<reference evidence="2 3" key="1">
    <citation type="submission" date="2019-08" db="EMBL/GenBank/DDBJ databases">
        <title>Whole genome of Aphis craccivora.</title>
        <authorList>
            <person name="Voronova N.V."/>
            <person name="Shulinski R.S."/>
            <person name="Bandarenka Y.V."/>
            <person name="Zhorov D.G."/>
            <person name="Warner D."/>
        </authorList>
    </citation>
    <scope>NUCLEOTIDE SEQUENCE [LARGE SCALE GENOMIC DNA]</scope>
    <source>
        <strain evidence="2">180601</strain>
        <tissue evidence="2">Whole Body</tissue>
    </source>
</reference>
<accession>A0A6G0X5X9</accession>
<dbReference type="EMBL" id="VUJU01008125">
    <property type="protein sequence ID" value="KAF0735219.1"/>
    <property type="molecule type" value="Genomic_DNA"/>
</dbReference>
<dbReference type="Proteomes" id="UP000478052">
    <property type="component" value="Unassembled WGS sequence"/>
</dbReference>
<gene>
    <name evidence="2" type="ORF">FWK35_00037711</name>
</gene>
<dbReference type="SUPFAM" id="SSF56219">
    <property type="entry name" value="DNase I-like"/>
    <property type="match status" value="1"/>
</dbReference>
<dbReference type="InterPro" id="IPR036691">
    <property type="entry name" value="Endo/exonu/phosph_ase_sf"/>
</dbReference>
<keyword evidence="3" id="KW-1185">Reference proteome</keyword>
<dbReference type="OrthoDB" id="6629145at2759"/>
<dbReference type="Pfam" id="PF14529">
    <property type="entry name" value="Exo_endo_phos_2"/>
    <property type="match status" value="1"/>
</dbReference>
<sequence length="160" mass="17997">MNRQFIVAEQIREYCVSTQVDITLVQEPPIRGAGADANTDAAIIVFNPDLEILRIDTISEKNIAVATVKQKNREIKTFISAYFKFNLAISDSITKLSNAVAELKTKTIIGVDSNAHSDMWHSQGNNNTGRAKGRKVEEMIRHWLLRVLSYIVDSRPKIII</sequence>
<comment type="caution">
    <text evidence="2">The sequence shown here is derived from an EMBL/GenBank/DDBJ whole genome shotgun (WGS) entry which is preliminary data.</text>
</comment>
<protein>
    <recommendedName>
        <fullName evidence="1">Endonuclease/exonuclease/phosphatase domain-containing protein</fullName>
    </recommendedName>
</protein>
<feature type="domain" description="Endonuclease/exonuclease/phosphatase" evidence="1">
    <location>
        <begin position="77"/>
        <end position="149"/>
    </location>
</feature>
<proteinExistence type="predicted"/>
<evidence type="ECO:0000313" key="3">
    <source>
        <dbReference type="Proteomes" id="UP000478052"/>
    </source>
</evidence>
<dbReference type="InterPro" id="IPR005135">
    <property type="entry name" value="Endo/exonuclease/phosphatase"/>
</dbReference>
<dbReference type="Gene3D" id="3.60.10.10">
    <property type="entry name" value="Endonuclease/exonuclease/phosphatase"/>
    <property type="match status" value="1"/>
</dbReference>
<evidence type="ECO:0000313" key="2">
    <source>
        <dbReference type="EMBL" id="KAF0735219.1"/>
    </source>
</evidence>
<organism evidence="2 3">
    <name type="scientific">Aphis craccivora</name>
    <name type="common">Cowpea aphid</name>
    <dbReference type="NCBI Taxonomy" id="307492"/>
    <lineage>
        <taxon>Eukaryota</taxon>
        <taxon>Metazoa</taxon>
        <taxon>Ecdysozoa</taxon>
        <taxon>Arthropoda</taxon>
        <taxon>Hexapoda</taxon>
        <taxon>Insecta</taxon>
        <taxon>Pterygota</taxon>
        <taxon>Neoptera</taxon>
        <taxon>Paraneoptera</taxon>
        <taxon>Hemiptera</taxon>
        <taxon>Sternorrhyncha</taxon>
        <taxon>Aphidomorpha</taxon>
        <taxon>Aphidoidea</taxon>
        <taxon>Aphididae</taxon>
        <taxon>Aphidini</taxon>
        <taxon>Aphis</taxon>
        <taxon>Aphis</taxon>
    </lineage>
</organism>